<evidence type="ECO:0000313" key="5">
    <source>
        <dbReference type="Proteomes" id="UP000566819"/>
    </source>
</evidence>
<dbReference type="Gene3D" id="3.90.1300.10">
    <property type="entry name" value="Amidase signature (AS) domain"/>
    <property type="match status" value="2"/>
</dbReference>
<dbReference type="PANTHER" id="PTHR46072">
    <property type="entry name" value="AMIDASE-RELATED-RELATED"/>
    <property type="match status" value="1"/>
</dbReference>
<dbReference type="EMBL" id="JAAMPI010000524">
    <property type="protein sequence ID" value="KAF4630691.1"/>
    <property type="molecule type" value="Genomic_DNA"/>
</dbReference>
<accession>A0A8H4RK35</accession>
<evidence type="ECO:0000256" key="2">
    <source>
        <dbReference type="ARBA" id="ARBA00022801"/>
    </source>
</evidence>
<sequence>MPGKAIKTAADFAPAIKKKNAQQLAWNIAAAHMPPETQTRVIEFTSQCGILNKEELEIITKDAGDLVNLTTTGKLSCLAVTTAFCKAAAVAHRHTNFLTEIFFTQARERTKELDASFKETGKPAEALFGLPISLKDQFEIKGTECDMGIASWIGHISENNSVLVEVLQNVGAITNISQTLMRLTANPSSGGGEGATVAMWIYPHPSRLQRPLWFPSNSAPPPLCQCPQYPPVRRATDMAVGTLKKAGYEDGSEDLRRAFAPSGELYHPMVVVAEDTPHLSTYENWQLNLEKYEVVTAWLKAWNATAERTSTGQPIDGILLPPSANVAQKHGEWPRNIIYTSLFNMIDYPGMIIPVNSAVDPVLDPIDKDFKATNEKDAEIQAMYNPGEFVGVPIAVQVRIENMI</sequence>
<dbReference type="SUPFAM" id="SSF75304">
    <property type="entry name" value="Amidase signature (AS) enzymes"/>
    <property type="match status" value="1"/>
</dbReference>
<protein>
    <recommendedName>
        <fullName evidence="3">Amidase domain-containing protein</fullName>
    </recommendedName>
</protein>
<evidence type="ECO:0000259" key="3">
    <source>
        <dbReference type="Pfam" id="PF01425"/>
    </source>
</evidence>
<gene>
    <name evidence="4" type="ORF">G7Y89_g7441</name>
</gene>
<organism evidence="4 5">
    <name type="scientific">Cudoniella acicularis</name>
    <dbReference type="NCBI Taxonomy" id="354080"/>
    <lineage>
        <taxon>Eukaryota</taxon>
        <taxon>Fungi</taxon>
        <taxon>Dikarya</taxon>
        <taxon>Ascomycota</taxon>
        <taxon>Pezizomycotina</taxon>
        <taxon>Leotiomycetes</taxon>
        <taxon>Helotiales</taxon>
        <taxon>Tricladiaceae</taxon>
        <taxon>Cudoniella</taxon>
    </lineage>
</organism>
<reference evidence="4 5" key="1">
    <citation type="submission" date="2020-03" db="EMBL/GenBank/DDBJ databases">
        <title>Draft Genome Sequence of Cudoniella acicularis.</title>
        <authorList>
            <person name="Buettner E."/>
            <person name="Kellner H."/>
        </authorList>
    </citation>
    <scope>NUCLEOTIDE SEQUENCE [LARGE SCALE GENOMIC DNA]</scope>
    <source>
        <strain evidence="4 5">DSM 108380</strain>
    </source>
</reference>
<evidence type="ECO:0000256" key="1">
    <source>
        <dbReference type="ARBA" id="ARBA00009199"/>
    </source>
</evidence>
<dbReference type="Pfam" id="PF01425">
    <property type="entry name" value="Amidase"/>
    <property type="match status" value="1"/>
</dbReference>
<dbReference type="GO" id="GO:0016787">
    <property type="term" value="F:hydrolase activity"/>
    <property type="evidence" value="ECO:0007669"/>
    <property type="project" value="UniProtKB-KW"/>
</dbReference>
<proteinExistence type="inferred from homology"/>
<comment type="caution">
    <text evidence="4">The sequence shown here is derived from an EMBL/GenBank/DDBJ whole genome shotgun (WGS) entry which is preliminary data.</text>
</comment>
<comment type="similarity">
    <text evidence="1">Belongs to the amidase family.</text>
</comment>
<feature type="domain" description="Amidase" evidence="3">
    <location>
        <begin position="80"/>
        <end position="190"/>
    </location>
</feature>
<name>A0A8H4RK35_9HELO</name>
<dbReference type="OrthoDB" id="6428749at2759"/>
<keyword evidence="5" id="KW-1185">Reference proteome</keyword>
<dbReference type="Proteomes" id="UP000566819">
    <property type="component" value="Unassembled WGS sequence"/>
</dbReference>
<dbReference type="InterPro" id="IPR036928">
    <property type="entry name" value="AS_sf"/>
</dbReference>
<keyword evidence="2" id="KW-0378">Hydrolase</keyword>
<evidence type="ECO:0000313" key="4">
    <source>
        <dbReference type="EMBL" id="KAF4630691.1"/>
    </source>
</evidence>
<dbReference type="AlphaFoldDB" id="A0A8H4RK35"/>
<dbReference type="InterPro" id="IPR023631">
    <property type="entry name" value="Amidase_dom"/>
</dbReference>